<comment type="subcellular location">
    <subcellularLocation>
        <location evidence="1">Cell membrane</location>
        <topology evidence="1">Multi-pass membrane protein</topology>
    </subcellularLocation>
</comment>
<evidence type="ECO:0000256" key="7">
    <source>
        <dbReference type="ARBA" id="ARBA00023053"/>
    </source>
</evidence>
<comment type="similarity">
    <text evidence="2 11">Belongs to the sodium:solute symporter (SSF) (TC 2.A.21) family.</text>
</comment>
<keyword evidence="9 12" id="KW-0472">Membrane</keyword>
<evidence type="ECO:0000256" key="3">
    <source>
        <dbReference type="ARBA" id="ARBA00022448"/>
    </source>
</evidence>
<feature type="transmembrane region" description="Helical" evidence="12">
    <location>
        <begin position="109"/>
        <end position="134"/>
    </location>
</feature>
<proteinExistence type="inferred from homology"/>
<accession>A0A1B6HS86</accession>
<keyword evidence="5 12" id="KW-0812">Transmembrane</keyword>
<dbReference type="InterPro" id="IPR038377">
    <property type="entry name" value="Na/Glc_symporter_sf"/>
</dbReference>
<organism evidence="13">
    <name type="scientific">Homalodisca liturata</name>
    <dbReference type="NCBI Taxonomy" id="320908"/>
    <lineage>
        <taxon>Eukaryota</taxon>
        <taxon>Metazoa</taxon>
        <taxon>Ecdysozoa</taxon>
        <taxon>Arthropoda</taxon>
        <taxon>Hexapoda</taxon>
        <taxon>Insecta</taxon>
        <taxon>Pterygota</taxon>
        <taxon>Neoptera</taxon>
        <taxon>Paraneoptera</taxon>
        <taxon>Hemiptera</taxon>
        <taxon>Auchenorrhyncha</taxon>
        <taxon>Membracoidea</taxon>
        <taxon>Cicadellidae</taxon>
        <taxon>Cicadellinae</taxon>
        <taxon>Proconiini</taxon>
        <taxon>Homalodisca</taxon>
    </lineage>
</organism>
<keyword evidence="8" id="KW-0406">Ion transport</keyword>
<keyword evidence="10" id="KW-0739">Sodium transport</keyword>
<evidence type="ECO:0000256" key="4">
    <source>
        <dbReference type="ARBA" id="ARBA00022475"/>
    </source>
</evidence>
<protein>
    <recommendedName>
        <fullName evidence="14">Sodium/solute symporter</fullName>
    </recommendedName>
</protein>
<feature type="non-terminal residue" evidence="13">
    <location>
        <position position="1"/>
    </location>
</feature>
<dbReference type="AlphaFoldDB" id="A0A1B6HS86"/>
<dbReference type="PANTHER" id="PTHR42985:SF21">
    <property type="entry name" value="SODIUM-DEPENDENT MULTIVITAMIN TRANSPORTER-LIKE PROTEIN"/>
    <property type="match status" value="1"/>
</dbReference>
<evidence type="ECO:0000256" key="9">
    <source>
        <dbReference type="ARBA" id="ARBA00023136"/>
    </source>
</evidence>
<dbReference type="Gene3D" id="1.20.1730.10">
    <property type="entry name" value="Sodium/glucose cotransporter"/>
    <property type="match status" value="1"/>
</dbReference>
<evidence type="ECO:0000256" key="1">
    <source>
        <dbReference type="ARBA" id="ARBA00004651"/>
    </source>
</evidence>
<sequence length="287" mass="31244">ARYHKCDPVAAGIVKSHSHMLPLYVMEVGKDYPGLAGLFMAGLASAALSSIAGWLNAVGGTLYKGIKDVYFPDVKHSEETQARITKTVVVISGIVCCSLVFVVEKLGTLLQLVNTILGVMTGATLALFVLGIFFPRVNTKGAIAGTIASFLVSSWIAVNAQYYMMVGKLRFPAKITSIDYCPLTAIDNFNTSSALLFDYTGIGSPTVADDSVDRIFQISYNYYVIIGFLFGIIVGVVVSLLTEAPDMSTLNPDLFSPYVHRFLPEKMLQARPDHQNYHLAELRPCIK</sequence>
<reference evidence="13" key="1">
    <citation type="submission" date="2015-11" db="EMBL/GenBank/DDBJ databases">
        <title>De novo transcriptome assembly of four potential Pierce s Disease insect vectors from Arizona vineyards.</title>
        <authorList>
            <person name="Tassone E.E."/>
        </authorList>
    </citation>
    <scope>NUCLEOTIDE SEQUENCE</scope>
</reference>
<feature type="non-terminal residue" evidence="13">
    <location>
        <position position="287"/>
    </location>
</feature>
<keyword evidence="4" id="KW-1003">Cell membrane</keyword>
<keyword evidence="6 12" id="KW-1133">Transmembrane helix</keyword>
<feature type="transmembrane region" description="Helical" evidence="12">
    <location>
        <begin position="141"/>
        <end position="164"/>
    </location>
</feature>
<dbReference type="GO" id="GO:0005886">
    <property type="term" value="C:plasma membrane"/>
    <property type="evidence" value="ECO:0007669"/>
    <property type="project" value="UniProtKB-SubCell"/>
</dbReference>
<dbReference type="InterPro" id="IPR001734">
    <property type="entry name" value="Na/solute_symporter"/>
</dbReference>
<feature type="transmembrane region" description="Helical" evidence="12">
    <location>
        <begin position="84"/>
        <end position="103"/>
    </location>
</feature>
<feature type="transmembrane region" description="Helical" evidence="12">
    <location>
        <begin position="35"/>
        <end position="63"/>
    </location>
</feature>
<dbReference type="GO" id="GO:0015293">
    <property type="term" value="F:symporter activity"/>
    <property type="evidence" value="ECO:0007669"/>
    <property type="project" value="TreeGrafter"/>
</dbReference>
<name>A0A1B6HS86_9HEMI</name>
<dbReference type="Pfam" id="PF00474">
    <property type="entry name" value="SSF"/>
    <property type="match status" value="1"/>
</dbReference>
<evidence type="ECO:0008006" key="14">
    <source>
        <dbReference type="Google" id="ProtNLM"/>
    </source>
</evidence>
<keyword evidence="7" id="KW-0915">Sodium</keyword>
<evidence type="ECO:0000256" key="10">
    <source>
        <dbReference type="ARBA" id="ARBA00023201"/>
    </source>
</evidence>
<feature type="transmembrane region" description="Helical" evidence="12">
    <location>
        <begin position="220"/>
        <end position="241"/>
    </location>
</feature>
<evidence type="ECO:0000256" key="5">
    <source>
        <dbReference type="ARBA" id="ARBA00022692"/>
    </source>
</evidence>
<evidence type="ECO:0000256" key="2">
    <source>
        <dbReference type="ARBA" id="ARBA00006434"/>
    </source>
</evidence>
<evidence type="ECO:0000256" key="6">
    <source>
        <dbReference type="ARBA" id="ARBA00022989"/>
    </source>
</evidence>
<dbReference type="InterPro" id="IPR051163">
    <property type="entry name" value="Sodium:Solute_Symporter_SSF"/>
</dbReference>
<evidence type="ECO:0000256" key="11">
    <source>
        <dbReference type="RuleBase" id="RU362091"/>
    </source>
</evidence>
<evidence type="ECO:0000256" key="12">
    <source>
        <dbReference type="SAM" id="Phobius"/>
    </source>
</evidence>
<dbReference type="EMBL" id="GECU01030195">
    <property type="protein sequence ID" value="JAS77511.1"/>
    <property type="molecule type" value="Transcribed_RNA"/>
</dbReference>
<gene>
    <name evidence="13" type="ORF">g.6373</name>
</gene>
<dbReference type="GO" id="GO:0006814">
    <property type="term" value="P:sodium ion transport"/>
    <property type="evidence" value="ECO:0007669"/>
    <property type="project" value="UniProtKB-KW"/>
</dbReference>
<evidence type="ECO:0000313" key="13">
    <source>
        <dbReference type="EMBL" id="JAS77511.1"/>
    </source>
</evidence>
<evidence type="ECO:0000256" key="8">
    <source>
        <dbReference type="ARBA" id="ARBA00023065"/>
    </source>
</evidence>
<dbReference type="PANTHER" id="PTHR42985">
    <property type="entry name" value="SODIUM-COUPLED MONOCARBOXYLATE TRANSPORTER"/>
    <property type="match status" value="1"/>
</dbReference>
<keyword evidence="3" id="KW-0813">Transport</keyword>
<dbReference type="PROSITE" id="PS50283">
    <property type="entry name" value="NA_SOLUT_SYMP_3"/>
    <property type="match status" value="1"/>
</dbReference>